<dbReference type="GO" id="GO:0000978">
    <property type="term" value="F:RNA polymerase II cis-regulatory region sequence-specific DNA binding"/>
    <property type="evidence" value="ECO:0007669"/>
    <property type="project" value="TreeGrafter"/>
</dbReference>
<gene>
    <name evidence="18" type="primary">LOC113492618</name>
</gene>
<accession>A0A7E5VCF1</accession>
<feature type="region of interest" description="Disordered" evidence="14">
    <location>
        <begin position="88"/>
        <end position="110"/>
    </location>
</feature>
<keyword evidence="17" id="KW-1185">Reference proteome</keyword>
<feature type="region of interest" description="Disordered" evidence="14">
    <location>
        <begin position="288"/>
        <end position="313"/>
    </location>
</feature>
<evidence type="ECO:0000259" key="15">
    <source>
        <dbReference type="PROSITE" id="PS50103"/>
    </source>
</evidence>
<protein>
    <recommendedName>
        <fullName evidence="3">Zinc finger CCCH-type with G patch domain-containing protein</fullName>
    </recommendedName>
</protein>
<dbReference type="PANTHER" id="PTHR46297:SF1">
    <property type="entry name" value="ZINC FINGER CCCH-TYPE WITH G PATCH DOMAIN-CONTAINING PROTEIN"/>
    <property type="match status" value="1"/>
</dbReference>
<keyword evidence="6 12" id="KW-0863">Zinc-finger</keyword>
<dbReference type="InParanoid" id="A0A7E5VCF1"/>
<evidence type="ECO:0000256" key="11">
    <source>
        <dbReference type="ARBA" id="ARBA00023242"/>
    </source>
</evidence>
<keyword evidence="9" id="KW-0238">DNA-binding</keyword>
<evidence type="ECO:0000313" key="17">
    <source>
        <dbReference type="Proteomes" id="UP000322000"/>
    </source>
</evidence>
<feature type="domain" description="C3H1-type" evidence="15">
    <location>
        <begin position="173"/>
        <end position="196"/>
    </location>
</feature>
<evidence type="ECO:0000256" key="10">
    <source>
        <dbReference type="ARBA" id="ARBA00023163"/>
    </source>
</evidence>
<dbReference type="FunCoup" id="A0A7E5VCF1">
    <property type="interactions" value="1185"/>
</dbReference>
<comment type="function">
    <text evidence="1">Transcription repressor.</text>
</comment>
<evidence type="ECO:0000256" key="12">
    <source>
        <dbReference type="PROSITE-ProRule" id="PRU00723"/>
    </source>
</evidence>
<dbReference type="Proteomes" id="UP000322000">
    <property type="component" value="Chromosome 4"/>
</dbReference>
<dbReference type="PANTHER" id="PTHR46297">
    <property type="entry name" value="ZINC FINGER CCCH-TYPE WITH G PATCH DOMAIN-CONTAINING PROTEIN"/>
    <property type="match status" value="1"/>
</dbReference>
<proteinExistence type="predicted"/>
<comment type="subcellular location">
    <subcellularLocation>
        <location evidence="2">Nucleus</location>
    </subcellularLocation>
</comment>
<feature type="zinc finger region" description="C3H1-type" evidence="12">
    <location>
        <begin position="173"/>
        <end position="196"/>
    </location>
</feature>
<dbReference type="PROSITE" id="PS50103">
    <property type="entry name" value="ZF_C3H1"/>
    <property type="match status" value="1"/>
</dbReference>
<keyword evidence="5 12" id="KW-0479">Metal-binding</keyword>
<dbReference type="RefSeq" id="XP_026725966.1">
    <property type="nucleotide sequence ID" value="XM_026870165.1"/>
</dbReference>
<dbReference type="KEGG" id="tnl:113492618"/>
<name>A0A7E5VCF1_TRINI</name>
<dbReference type="InterPro" id="IPR000467">
    <property type="entry name" value="G_patch_dom"/>
</dbReference>
<feature type="region of interest" description="Disordered" evidence="14">
    <location>
        <begin position="443"/>
        <end position="465"/>
    </location>
</feature>
<dbReference type="CDD" id="cd20384">
    <property type="entry name" value="Tudor_ZGPAT"/>
    <property type="match status" value="1"/>
</dbReference>
<dbReference type="PROSITE" id="PS50174">
    <property type="entry name" value="G_PATCH"/>
    <property type="match status" value="1"/>
</dbReference>
<evidence type="ECO:0000256" key="7">
    <source>
        <dbReference type="ARBA" id="ARBA00022833"/>
    </source>
</evidence>
<sequence length="544" mass="62039">MEDLQLSLNQYEEQLTMVNTTLESVTDDAEKESILTLQSDLQQLIQLTKENLDAMTKDSQNVDSEPSESKNELDDEYALFMQEMEQSGAYEPTDRDKAEPGQGEEGNDSDIEDELSTLLGMKCAVYHTHKWGGQPGLYNAMVSAIIPRQDDDQFKDLQVRVLFTHPTHAEMLPCPFFLDGECKFSDEQCRYSHGALVRLSDLKEAIEPDFSCLKVGSRILMKLKPPDNEDIGKTKKSTEKYHLWHRGVIRSMDSEKQTCSVKLEQGVHAGDKRKQGPDEHIVKIEEICPLNTENEEDSDSDDSLSDTEYPQSKIKCESTTEVDNRALLVEKSLLNGNNSRMGEWERHTRGMGSKLMMAMGYIPGTGLGAASDGRVQPVEARVLPVGKSLDQCMAISEKNAAQDPLKVEQKLRRLQKREEERNKRAYEREKERERRNVFNFLNKTLGDKADQDNEPESTLDVKQSSSKDLNIEQFKITEDKKRIERDIIKLNSSLAKYAPNSNGYRSINMQIIEKNKELGTLTQKEKQITKEQAHRKDKQKMTVF</sequence>
<dbReference type="GO" id="GO:0001227">
    <property type="term" value="F:DNA-binding transcription repressor activity, RNA polymerase II-specific"/>
    <property type="evidence" value="ECO:0007669"/>
    <property type="project" value="TreeGrafter"/>
</dbReference>
<evidence type="ECO:0000256" key="14">
    <source>
        <dbReference type="SAM" id="MobiDB-lite"/>
    </source>
</evidence>
<feature type="compositionally biased region" description="Acidic residues" evidence="14">
    <location>
        <begin position="293"/>
        <end position="305"/>
    </location>
</feature>
<keyword evidence="8" id="KW-0805">Transcription regulation</keyword>
<evidence type="ECO:0000256" key="1">
    <source>
        <dbReference type="ARBA" id="ARBA00004062"/>
    </source>
</evidence>
<evidence type="ECO:0000256" key="2">
    <source>
        <dbReference type="ARBA" id="ARBA00004123"/>
    </source>
</evidence>
<organism evidence="17 18">
    <name type="scientific">Trichoplusia ni</name>
    <name type="common">Cabbage looper</name>
    <dbReference type="NCBI Taxonomy" id="7111"/>
    <lineage>
        <taxon>Eukaryota</taxon>
        <taxon>Metazoa</taxon>
        <taxon>Ecdysozoa</taxon>
        <taxon>Arthropoda</taxon>
        <taxon>Hexapoda</taxon>
        <taxon>Insecta</taxon>
        <taxon>Pterygota</taxon>
        <taxon>Neoptera</taxon>
        <taxon>Endopterygota</taxon>
        <taxon>Lepidoptera</taxon>
        <taxon>Glossata</taxon>
        <taxon>Ditrysia</taxon>
        <taxon>Noctuoidea</taxon>
        <taxon>Noctuidae</taxon>
        <taxon>Plusiinae</taxon>
        <taxon>Trichoplusia</taxon>
    </lineage>
</organism>
<keyword evidence="10" id="KW-0804">Transcription</keyword>
<dbReference type="GO" id="GO:0008270">
    <property type="term" value="F:zinc ion binding"/>
    <property type="evidence" value="ECO:0007669"/>
    <property type="project" value="UniProtKB-KW"/>
</dbReference>
<feature type="domain" description="G-patch" evidence="16">
    <location>
        <begin position="348"/>
        <end position="382"/>
    </location>
</feature>
<dbReference type="OrthoDB" id="5842926at2759"/>
<evidence type="ECO:0000256" key="5">
    <source>
        <dbReference type="ARBA" id="ARBA00022723"/>
    </source>
</evidence>
<dbReference type="SMART" id="SM00443">
    <property type="entry name" value="G_patch"/>
    <property type="match status" value="1"/>
</dbReference>
<dbReference type="Gene3D" id="2.30.30.1190">
    <property type="match status" value="1"/>
</dbReference>
<evidence type="ECO:0000313" key="18">
    <source>
        <dbReference type="RefSeq" id="XP_026725966.1"/>
    </source>
</evidence>
<evidence type="ECO:0000256" key="13">
    <source>
        <dbReference type="SAM" id="Coils"/>
    </source>
</evidence>
<evidence type="ECO:0000256" key="8">
    <source>
        <dbReference type="ARBA" id="ARBA00023015"/>
    </source>
</evidence>
<evidence type="ECO:0000259" key="16">
    <source>
        <dbReference type="PROSITE" id="PS50174"/>
    </source>
</evidence>
<dbReference type="Pfam" id="PF01585">
    <property type="entry name" value="G-patch"/>
    <property type="match status" value="1"/>
</dbReference>
<reference evidence="18" key="1">
    <citation type="submission" date="2025-08" db="UniProtKB">
        <authorList>
            <consortium name="RefSeq"/>
        </authorList>
    </citation>
    <scope>IDENTIFICATION</scope>
</reference>
<evidence type="ECO:0000256" key="3">
    <source>
        <dbReference type="ARBA" id="ARBA00022414"/>
    </source>
</evidence>
<keyword evidence="4" id="KW-0678">Repressor</keyword>
<evidence type="ECO:0000256" key="4">
    <source>
        <dbReference type="ARBA" id="ARBA00022491"/>
    </source>
</evidence>
<evidence type="ECO:0000256" key="9">
    <source>
        <dbReference type="ARBA" id="ARBA00023125"/>
    </source>
</evidence>
<dbReference type="AlphaFoldDB" id="A0A7E5VCF1"/>
<evidence type="ECO:0000256" key="6">
    <source>
        <dbReference type="ARBA" id="ARBA00022771"/>
    </source>
</evidence>
<dbReference type="GO" id="GO:0005634">
    <property type="term" value="C:nucleus"/>
    <property type="evidence" value="ECO:0007669"/>
    <property type="project" value="UniProtKB-SubCell"/>
</dbReference>
<keyword evidence="11" id="KW-0539">Nucleus</keyword>
<dbReference type="InterPro" id="IPR000571">
    <property type="entry name" value="Znf_CCCH"/>
</dbReference>
<keyword evidence="7 12" id="KW-0862">Zinc</keyword>
<keyword evidence="13" id="KW-0175">Coiled coil</keyword>
<feature type="coiled-coil region" evidence="13">
    <location>
        <begin position="1"/>
        <end position="28"/>
    </location>
</feature>
<dbReference type="GeneID" id="113492618"/>